<accession>A0A9P3LEZ1</accession>
<dbReference type="OrthoDB" id="2791547at2759"/>
<keyword evidence="4" id="KW-0378">Hydrolase</keyword>
<dbReference type="EMBL" id="BPQB01000028">
    <property type="protein sequence ID" value="GJE92770.1"/>
    <property type="molecule type" value="Genomic_DNA"/>
</dbReference>
<dbReference type="SUPFAM" id="SSF50630">
    <property type="entry name" value="Acid proteases"/>
    <property type="match status" value="1"/>
</dbReference>
<protein>
    <submittedName>
        <fullName evidence="4">Acid protease-like protein</fullName>
    </submittedName>
</protein>
<feature type="domain" description="Peptidase A1" evidence="3">
    <location>
        <begin position="49"/>
        <end position="380"/>
    </location>
</feature>
<feature type="signal peptide" evidence="2">
    <location>
        <begin position="1"/>
        <end position="19"/>
    </location>
</feature>
<evidence type="ECO:0000259" key="3">
    <source>
        <dbReference type="PROSITE" id="PS51767"/>
    </source>
</evidence>
<feature type="transmembrane region" description="Helical" evidence="1">
    <location>
        <begin position="504"/>
        <end position="527"/>
    </location>
</feature>
<dbReference type="InterPro" id="IPR033121">
    <property type="entry name" value="PEPTIDASE_A1"/>
</dbReference>
<organism evidence="4 5">
    <name type="scientific">Phanerochaete sordida</name>
    <dbReference type="NCBI Taxonomy" id="48140"/>
    <lineage>
        <taxon>Eukaryota</taxon>
        <taxon>Fungi</taxon>
        <taxon>Dikarya</taxon>
        <taxon>Basidiomycota</taxon>
        <taxon>Agaricomycotina</taxon>
        <taxon>Agaricomycetes</taxon>
        <taxon>Polyporales</taxon>
        <taxon>Phanerochaetaceae</taxon>
        <taxon>Phanerochaete</taxon>
    </lineage>
</organism>
<keyword evidence="5" id="KW-1185">Reference proteome</keyword>
<comment type="caution">
    <text evidence="4">The sequence shown here is derived from an EMBL/GenBank/DDBJ whole genome shotgun (WGS) entry which is preliminary data.</text>
</comment>
<proteinExistence type="predicted"/>
<evidence type="ECO:0000256" key="2">
    <source>
        <dbReference type="SAM" id="SignalP"/>
    </source>
</evidence>
<evidence type="ECO:0000256" key="1">
    <source>
        <dbReference type="SAM" id="Phobius"/>
    </source>
</evidence>
<feature type="chain" id="PRO_5040279665" evidence="2">
    <location>
        <begin position="20"/>
        <end position="573"/>
    </location>
</feature>
<sequence length="573" mass="58612">MRLQPFLSFVLAAVQYSSAKAFSRRALTAGNIQQYAENIIIVKDDLPGLLLEIDVGDNEVLVQVDLGSSDLFVGGQLNGADKWNASTAQALEDYPFFMDPISPSGNILETTVSIGGKSAEQTFIFNAQNPFTELSEAFPQLPAVGVLGLGPTGASAIHSVLPNSHSPLDALLLVNASSPYVTFFFLGSELAYGSSDPVPAGFFSVGAPVDLPALLPTVNGVAPPDLSGIHTQPAIPLGALNTFPLAQILHGGQDIPLTSTAGATSGAVAVLATTTPFNVVPAGVARAIYGGVPGAALDAQTGLWHVPCGTPLVVQLVLAQRTVVLQNDSVVIHAPGTAQCVGSFVGAQTADSNWDVALGTTFLENAYVLLGYADTGLTQPILRVLPYADIAGAQAYDAALGAGLGMGGALSPNSSAPDPAAQGASTRFTTVTVTHTPTTVVWLGSPTPDAVSSTPSASVSASASASASAGDKFAGALDVEPSASASGTPNGPSGSVADQLKHCLPAIIVLAVVAALFLVGAVVYCVVARRRRSGVRESAYTNIHYAEGGAQQRALYGHDEDATKYADPYHDRI</sequence>
<gene>
    <name evidence="4" type="ORF">PsYK624_089270</name>
</gene>
<dbReference type="GO" id="GO:0008233">
    <property type="term" value="F:peptidase activity"/>
    <property type="evidence" value="ECO:0007669"/>
    <property type="project" value="UniProtKB-KW"/>
</dbReference>
<keyword evidence="4" id="KW-0645">Protease</keyword>
<dbReference type="PROSITE" id="PS51767">
    <property type="entry name" value="PEPTIDASE_A1"/>
    <property type="match status" value="1"/>
</dbReference>
<reference evidence="4 5" key="1">
    <citation type="submission" date="2021-08" db="EMBL/GenBank/DDBJ databases">
        <title>Draft Genome Sequence of Phanerochaete sordida strain YK-624.</title>
        <authorList>
            <person name="Mori T."/>
            <person name="Dohra H."/>
            <person name="Suzuki T."/>
            <person name="Kawagishi H."/>
            <person name="Hirai H."/>
        </authorList>
    </citation>
    <scope>NUCLEOTIDE SEQUENCE [LARGE SCALE GENOMIC DNA]</scope>
    <source>
        <strain evidence="4 5">YK-624</strain>
    </source>
</reference>
<evidence type="ECO:0000313" key="4">
    <source>
        <dbReference type="EMBL" id="GJE92770.1"/>
    </source>
</evidence>
<keyword evidence="2" id="KW-0732">Signal</keyword>
<keyword evidence="1" id="KW-0472">Membrane</keyword>
<name>A0A9P3LEZ1_9APHY</name>
<keyword evidence="1" id="KW-0812">Transmembrane</keyword>
<keyword evidence="1" id="KW-1133">Transmembrane helix</keyword>
<evidence type="ECO:0000313" key="5">
    <source>
        <dbReference type="Proteomes" id="UP000703269"/>
    </source>
</evidence>
<dbReference type="AlphaFoldDB" id="A0A9P3LEZ1"/>
<dbReference type="Proteomes" id="UP000703269">
    <property type="component" value="Unassembled WGS sequence"/>
</dbReference>
<dbReference type="GO" id="GO:0006508">
    <property type="term" value="P:proteolysis"/>
    <property type="evidence" value="ECO:0007669"/>
    <property type="project" value="UniProtKB-KW"/>
</dbReference>
<dbReference type="Gene3D" id="2.40.70.10">
    <property type="entry name" value="Acid Proteases"/>
    <property type="match status" value="2"/>
</dbReference>
<dbReference type="InterPro" id="IPR021109">
    <property type="entry name" value="Peptidase_aspartic_dom_sf"/>
</dbReference>